<feature type="non-terminal residue" evidence="7">
    <location>
        <position position="64"/>
    </location>
</feature>
<evidence type="ECO:0000256" key="4">
    <source>
        <dbReference type="ARBA" id="ARBA00023125"/>
    </source>
</evidence>
<name>V4A7A4_LOTGI</name>
<dbReference type="EMBL" id="KB202325">
    <property type="protein sequence ID" value="ESO90865.1"/>
    <property type="molecule type" value="Genomic_DNA"/>
</dbReference>
<sequence>RFPLSKPVLLERWLSNLRKENYIPKHFSTLCSKHFEECCFYRFGMRTQLKEDVVPTIFDFPFHL</sequence>
<dbReference type="SUPFAM" id="SSF57716">
    <property type="entry name" value="Glucocorticoid receptor-like (DNA-binding domain)"/>
    <property type="match status" value="1"/>
</dbReference>
<keyword evidence="3" id="KW-0862">Zinc</keyword>
<dbReference type="OrthoDB" id="6159990at2759"/>
<protein>
    <recommendedName>
        <fullName evidence="6">THAP-type domain-containing protein</fullName>
    </recommendedName>
</protein>
<feature type="non-terminal residue" evidence="7">
    <location>
        <position position="1"/>
    </location>
</feature>
<reference evidence="7 8" key="1">
    <citation type="journal article" date="2013" name="Nature">
        <title>Insights into bilaterian evolution from three spiralian genomes.</title>
        <authorList>
            <person name="Simakov O."/>
            <person name="Marletaz F."/>
            <person name="Cho S.J."/>
            <person name="Edsinger-Gonzales E."/>
            <person name="Havlak P."/>
            <person name="Hellsten U."/>
            <person name="Kuo D.H."/>
            <person name="Larsson T."/>
            <person name="Lv J."/>
            <person name="Arendt D."/>
            <person name="Savage R."/>
            <person name="Osoegawa K."/>
            <person name="de Jong P."/>
            <person name="Grimwood J."/>
            <person name="Chapman J.A."/>
            <person name="Shapiro H."/>
            <person name="Aerts A."/>
            <person name="Otillar R.P."/>
            <person name="Terry A.Y."/>
            <person name="Boore J.L."/>
            <person name="Grigoriev I.V."/>
            <person name="Lindberg D.R."/>
            <person name="Seaver E.C."/>
            <person name="Weisblat D.A."/>
            <person name="Putnam N.H."/>
            <person name="Rokhsar D.S."/>
        </authorList>
    </citation>
    <scope>NUCLEOTIDE SEQUENCE [LARGE SCALE GENOMIC DNA]</scope>
</reference>
<dbReference type="InterPro" id="IPR006612">
    <property type="entry name" value="THAP_Znf"/>
</dbReference>
<dbReference type="KEGG" id="lgi:LOTGIDRAFT_60028"/>
<dbReference type="RefSeq" id="XP_009058408.1">
    <property type="nucleotide sequence ID" value="XM_009060160.1"/>
</dbReference>
<keyword evidence="2 5" id="KW-0863">Zinc-finger</keyword>
<dbReference type="CTD" id="20251552"/>
<keyword evidence="1" id="KW-0479">Metal-binding</keyword>
<dbReference type="SMART" id="SM00692">
    <property type="entry name" value="DM3"/>
    <property type="match status" value="1"/>
</dbReference>
<dbReference type="GO" id="GO:0008270">
    <property type="term" value="F:zinc ion binding"/>
    <property type="evidence" value="ECO:0007669"/>
    <property type="project" value="UniProtKB-KW"/>
</dbReference>
<evidence type="ECO:0000313" key="7">
    <source>
        <dbReference type="EMBL" id="ESO90865.1"/>
    </source>
</evidence>
<evidence type="ECO:0000256" key="3">
    <source>
        <dbReference type="ARBA" id="ARBA00022833"/>
    </source>
</evidence>
<dbReference type="Proteomes" id="UP000030746">
    <property type="component" value="Unassembled WGS sequence"/>
</dbReference>
<dbReference type="InterPro" id="IPR026521">
    <property type="entry name" value="THAP2"/>
</dbReference>
<evidence type="ECO:0000256" key="5">
    <source>
        <dbReference type="PROSITE-ProRule" id="PRU00309"/>
    </source>
</evidence>
<accession>V4A7A4</accession>
<evidence type="ECO:0000259" key="6">
    <source>
        <dbReference type="PROSITE" id="PS50950"/>
    </source>
</evidence>
<dbReference type="PROSITE" id="PS50950">
    <property type="entry name" value="ZF_THAP"/>
    <property type="match status" value="1"/>
</dbReference>
<keyword evidence="8" id="KW-1185">Reference proteome</keyword>
<dbReference type="Pfam" id="PF05485">
    <property type="entry name" value="THAP"/>
    <property type="match status" value="1"/>
</dbReference>
<dbReference type="AlphaFoldDB" id="V4A7A4"/>
<dbReference type="PANTHER" id="PTHR47696">
    <property type="entry name" value="THAP DOMAIN-CONTAINING PROTEIN 2"/>
    <property type="match status" value="1"/>
</dbReference>
<dbReference type="GO" id="GO:0003677">
    <property type="term" value="F:DNA binding"/>
    <property type="evidence" value="ECO:0007669"/>
    <property type="project" value="UniProtKB-UniRule"/>
</dbReference>
<evidence type="ECO:0000256" key="1">
    <source>
        <dbReference type="ARBA" id="ARBA00022723"/>
    </source>
</evidence>
<dbReference type="OMA" id="QRENFIP"/>
<gene>
    <name evidence="7" type="ORF">LOTGIDRAFT_60028</name>
</gene>
<evidence type="ECO:0000256" key="2">
    <source>
        <dbReference type="ARBA" id="ARBA00022771"/>
    </source>
</evidence>
<organism evidence="7 8">
    <name type="scientific">Lottia gigantea</name>
    <name type="common">Giant owl limpet</name>
    <dbReference type="NCBI Taxonomy" id="225164"/>
    <lineage>
        <taxon>Eukaryota</taxon>
        <taxon>Metazoa</taxon>
        <taxon>Spiralia</taxon>
        <taxon>Lophotrochozoa</taxon>
        <taxon>Mollusca</taxon>
        <taxon>Gastropoda</taxon>
        <taxon>Patellogastropoda</taxon>
        <taxon>Lottioidea</taxon>
        <taxon>Lottiidae</taxon>
        <taxon>Lottia</taxon>
    </lineage>
</organism>
<feature type="domain" description="THAP-type" evidence="6">
    <location>
        <begin position="1"/>
        <end position="58"/>
    </location>
</feature>
<dbReference type="HOGENOM" id="CLU_193367_0_0_1"/>
<dbReference type="SMART" id="SM00980">
    <property type="entry name" value="THAP"/>
    <property type="match status" value="1"/>
</dbReference>
<keyword evidence="4 5" id="KW-0238">DNA-binding</keyword>
<dbReference type="GeneID" id="20251552"/>
<dbReference type="PANTHER" id="PTHR47696:SF1">
    <property type="entry name" value="THAP DOMAIN-CONTAINING PROTEIN 2"/>
    <property type="match status" value="1"/>
</dbReference>
<evidence type="ECO:0000313" key="8">
    <source>
        <dbReference type="Proteomes" id="UP000030746"/>
    </source>
</evidence>
<proteinExistence type="predicted"/>